<keyword evidence="10" id="KW-1185">Reference proteome</keyword>
<evidence type="ECO:0000313" key="10">
    <source>
        <dbReference type="Proteomes" id="UP000078200"/>
    </source>
</evidence>
<dbReference type="PROSITE" id="PS00518">
    <property type="entry name" value="ZF_RING_1"/>
    <property type="match status" value="1"/>
</dbReference>
<dbReference type="InterPro" id="IPR032443">
    <property type="entry name" value="RAWUL"/>
</dbReference>
<sequence length="1458" mass="157226">MQLITETTATTTTTTTINSSLTNKAKAPNTTTPPATAVASTAAAAAATAATTATAISATNWQKPKVNAFNELFTCYLCQGYMINPTAIDNCMHAYCRSCIVKYLLSESFCPQCELNNRKPVTLANLKSDDIMRSIIYKLVPGLYHNEWERVNKFTNNSQLNNENTTSSTAIAVNCPAELENFFAPTEPISLCLEYHPYFAKQAADENSLPPVRYLQCPATFKIHHLKRFLYSKYDINASNRSVGLDIMYEYEILPNDFTLMDVAYCYEWKRRAPMKFTYRILIYSEGLLPPKELITPSEGTKVSDIVEKTSPMPPPVQPLTAKRNDLNKTVINPEEQPQLLAAPPPMQFTSASVSNTSNTKHKSKTSKTREMSSQELKAPVKSQVTKSAYDFEEELDNQTLSQLKNASRKSSHNSVKEIAKESRKEESVKSKPKNVPKLKIELNSLKSKLIEKPKSADIRLDNLMEHRAKQRKLSLDESKPLKEKIDLKTYAKSIGLKPIEVQTNVEVSEVSHDKYTPNASPMSSCSSTTSSSNGNINHGSIADHSTSSSSSSHKKRKKKHSKESRESGGSKRKKLHAEISSHSAEESLKMKVKLTPPHKSHKQDHKRPAAILLAPELEKLSTNLKQMPLDTTPSSNDKNKKELTQEPQRSTISALTTATETITSCTTSSSKRLQDAKTCIPAPILITKEANKTTVAITKTLACIKGSKLPASPPLPPSLFKTTPLTFTTFSTANANSNNTIVASKVNLKLPEKEKFKPMQQFVKSIAAPLKPNVSGSLATLATKTPYFAIPNPPRPINSNSNKYLNTPASIASEANKQLGNLLKRSASLDESSSSKIGSGLLASCAANKQLKLDHSSKMKCYGGAKISKVALSGNYHLKSSDIPLYSPLSSAYNQTCSVPKSYSVSSSKAVLSNAKVPSGTVTTLTTQANPIATQATKPSIEIVRFSSANEIIKPVALLNSPTKSNTVMGPPLSLARVTKKPSLTGLKVVPTAIKSPPLSTIISLNSSKLPITSVNSPAIMNFRNSLAIPSQSKTPPITGSKKNESSTVTINAIIAASNSGGMGSEKPKCSLREFRLPSRDSPSDILDLSASKKVPTGTNGTSVMKRQLATISAAAGGSLEMALNKIKQNMGSNANNSESCNSVSTTSKAYSKSITSSTPNQDDLLNLHMLSESATAREKIAIPGSVTSSIYGKTKLGQTALVRQQNASVRNIPNPSALAFRNQQPIMVPLVTIPKSLTLNANDNNLSIKPKTEPSTPPRIPLSSTVTPQSTNTTTTINSSMSPSRSVTTSTKKHASIDEVAATLNIRAAAAEASAKATLINAINTSTTTTSGTHNNEEPVQVTTTSSLKAIDQPTKTNNVMVDKKESLTATDKSAQQSSTVVSDILGVVEIKQEIPDDQHSESIAEQTEIKTELPTTTTTAITSLAFANKDETCSSAVENTSTTTTTTNTTASAKF</sequence>
<feature type="domain" description="RING-type" evidence="8">
    <location>
        <begin position="75"/>
        <end position="114"/>
    </location>
</feature>
<comment type="subcellular location">
    <subcellularLocation>
        <location evidence="1">Nucleus</location>
    </subcellularLocation>
</comment>
<dbReference type="PANTHER" id="PTHR10825:SF29">
    <property type="entry name" value="POLYCOMB GROUP RING FINGER PROTEIN 1"/>
    <property type="match status" value="1"/>
</dbReference>
<evidence type="ECO:0000256" key="3">
    <source>
        <dbReference type="ARBA" id="ARBA00022771"/>
    </source>
</evidence>
<dbReference type="Pfam" id="PF00097">
    <property type="entry name" value="zf-C3HC4"/>
    <property type="match status" value="1"/>
</dbReference>
<evidence type="ECO:0000256" key="7">
    <source>
        <dbReference type="SAM" id="MobiDB-lite"/>
    </source>
</evidence>
<feature type="compositionally biased region" description="Basic and acidic residues" evidence="7">
    <location>
        <begin position="415"/>
        <end position="430"/>
    </location>
</feature>
<keyword evidence="3 6" id="KW-0863">Zinc-finger</keyword>
<evidence type="ECO:0000256" key="2">
    <source>
        <dbReference type="ARBA" id="ARBA00022723"/>
    </source>
</evidence>
<dbReference type="InterPro" id="IPR018957">
    <property type="entry name" value="Znf_C3HC4_RING-type"/>
</dbReference>
<dbReference type="EnsemblMetazoa" id="GAUT014170-RA">
    <property type="protein sequence ID" value="GAUT014170-PA"/>
    <property type="gene ID" value="GAUT014170"/>
</dbReference>
<feature type="region of interest" description="Disordered" evidence="7">
    <location>
        <begin position="1077"/>
        <end position="1102"/>
    </location>
</feature>
<dbReference type="Gene3D" id="3.10.20.90">
    <property type="entry name" value="Phosphatidylinositol 3-kinase Catalytic Subunit, Chain A, domain 1"/>
    <property type="match status" value="1"/>
</dbReference>
<feature type="compositionally biased region" description="Low complexity" evidence="7">
    <location>
        <begin position="1442"/>
        <end position="1458"/>
    </location>
</feature>
<dbReference type="InterPro" id="IPR017907">
    <property type="entry name" value="Znf_RING_CS"/>
</dbReference>
<accession>A0A1A9UST2</accession>
<dbReference type="FunFam" id="3.30.40.10:FF:000033">
    <property type="entry name" value="Polycomb group RING finger protein 3"/>
    <property type="match status" value="1"/>
</dbReference>
<feature type="region of interest" description="Disordered" evidence="7">
    <location>
        <begin position="1439"/>
        <end position="1458"/>
    </location>
</feature>
<dbReference type="STRING" id="7395.A0A1A9UST2"/>
<feature type="compositionally biased region" description="Polar residues" evidence="7">
    <location>
        <begin position="627"/>
        <end position="637"/>
    </location>
</feature>
<protein>
    <recommendedName>
        <fullName evidence="8">RING-type domain-containing protein</fullName>
    </recommendedName>
</protein>
<dbReference type="GO" id="GO:0000122">
    <property type="term" value="P:negative regulation of transcription by RNA polymerase II"/>
    <property type="evidence" value="ECO:0007669"/>
    <property type="project" value="TreeGrafter"/>
</dbReference>
<feature type="region of interest" description="Disordered" evidence="7">
    <location>
        <begin position="1246"/>
        <end position="1294"/>
    </location>
</feature>
<organism evidence="9 10">
    <name type="scientific">Glossina austeni</name>
    <name type="common">Savannah tsetse fly</name>
    <dbReference type="NCBI Taxonomy" id="7395"/>
    <lineage>
        <taxon>Eukaryota</taxon>
        <taxon>Metazoa</taxon>
        <taxon>Ecdysozoa</taxon>
        <taxon>Arthropoda</taxon>
        <taxon>Hexapoda</taxon>
        <taxon>Insecta</taxon>
        <taxon>Pterygota</taxon>
        <taxon>Neoptera</taxon>
        <taxon>Endopterygota</taxon>
        <taxon>Diptera</taxon>
        <taxon>Brachycera</taxon>
        <taxon>Muscomorpha</taxon>
        <taxon>Hippoboscoidea</taxon>
        <taxon>Glossinidae</taxon>
        <taxon>Glossina</taxon>
    </lineage>
</organism>
<dbReference type="GO" id="GO:1990841">
    <property type="term" value="F:promoter-specific chromatin binding"/>
    <property type="evidence" value="ECO:0007669"/>
    <property type="project" value="TreeGrafter"/>
</dbReference>
<feature type="region of interest" description="Disordered" evidence="7">
    <location>
        <begin position="514"/>
        <end position="589"/>
    </location>
</feature>
<dbReference type="Gene3D" id="3.30.40.10">
    <property type="entry name" value="Zinc/RING finger domain, C3HC4 (zinc finger)"/>
    <property type="match status" value="1"/>
</dbReference>
<evidence type="ECO:0000259" key="8">
    <source>
        <dbReference type="PROSITE" id="PS50089"/>
    </source>
</evidence>
<dbReference type="Proteomes" id="UP000078200">
    <property type="component" value="Unassembled WGS sequence"/>
</dbReference>
<dbReference type="PANTHER" id="PTHR10825">
    <property type="entry name" value="RING FINGER DOMAIN-CONTAINING, POLYCOMB GROUP COMPONENT"/>
    <property type="match status" value="1"/>
</dbReference>
<dbReference type="GO" id="GO:0035102">
    <property type="term" value="C:PRC1 complex"/>
    <property type="evidence" value="ECO:0007669"/>
    <property type="project" value="TreeGrafter"/>
</dbReference>
<feature type="compositionally biased region" description="Basic residues" evidence="7">
    <location>
        <begin position="553"/>
        <end position="563"/>
    </location>
</feature>
<keyword evidence="2" id="KW-0479">Metal-binding</keyword>
<dbReference type="VEuPathDB" id="VectorBase:GAUT014170"/>
<evidence type="ECO:0000313" key="9">
    <source>
        <dbReference type="EnsemblMetazoa" id="GAUT014170-PA"/>
    </source>
</evidence>
<evidence type="ECO:0000256" key="4">
    <source>
        <dbReference type="ARBA" id="ARBA00022833"/>
    </source>
</evidence>
<reference evidence="9" key="1">
    <citation type="submission" date="2020-05" db="UniProtKB">
        <authorList>
            <consortium name="EnsemblMetazoa"/>
        </authorList>
    </citation>
    <scope>IDENTIFICATION</scope>
    <source>
        <strain evidence="9">TTRI</strain>
    </source>
</reference>
<feature type="compositionally biased region" description="Basic and acidic residues" evidence="7">
    <location>
        <begin position="577"/>
        <end position="589"/>
    </location>
</feature>
<keyword evidence="4" id="KW-0862">Zinc</keyword>
<feature type="region of interest" description="Disordered" evidence="7">
    <location>
        <begin position="401"/>
        <end position="434"/>
    </location>
</feature>
<evidence type="ECO:0000256" key="5">
    <source>
        <dbReference type="ARBA" id="ARBA00023242"/>
    </source>
</evidence>
<dbReference type="SUPFAM" id="SSF57850">
    <property type="entry name" value="RING/U-box"/>
    <property type="match status" value="1"/>
</dbReference>
<dbReference type="GO" id="GO:0008270">
    <property type="term" value="F:zinc ion binding"/>
    <property type="evidence" value="ECO:0007669"/>
    <property type="project" value="UniProtKB-KW"/>
</dbReference>
<feature type="region of interest" description="Disordered" evidence="7">
    <location>
        <begin position="337"/>
        <end position="383"/>
    </location>
</feature>
<feature type="region of interest" description="Disordered" evidence="7">
    <location>
        <begin position="627"/>
        <end position="656"/>
    </location>
</feature>
<evidence type="ECO:0000256" key="6">
    <source>
        <dbReference type="PROSITE-ProRule" id="PRU00175"/>
    </source>
</evidence>
<proteinExistence type="predicted"/>
<dbReference type="CDD" id="cd17082">
    <property type="entry name" value="RAWUL_PCGF2_like"/>
    <property type="match status" value="1"/>
</dbReference>
<dbReference type="PROSITE" id="PS50089">
    <property type="entry name" value="ZF_RING_2"/>
    <property type="match status" value="1"/>
</dbReference>
<feature type="compositionally biased region" description="Low complexity" evidence="7">
    <location>
        <begin position="518"/>
        <end position="552"/>
    </location>
</feature>
<dbReference type="InterPro" id="IPR001841">
    <property type="entry name" value="Znf_RING"/>
</dbReference>
<name>A0A1A9UST2_GLOAU</name>
<feature type="compositionally biased region" description="Low complexity" evidence="7">
    <location>
        <begin position="1265"/>
        <end position="1292"/>
    </location>
</feature>
<evidence type="ECO:0000256" key="1">
    <source>
        <dbReference type="ARBA" id="ARBA00004123"/>
    </source>
</evidence>
<dbReference type="Pfam" id="PF16207">
    <property type="entry name" value="RAWUL"/>
    <property type="match status" value="1"/>
</dbReference>
<keyword evidence="5" id="KW-0539">Nucleus</keyword>
<dbReference type="SMART" id="SM00184">
    <property type="entry name" value="RING"/>
    <property type="match status" value="1"/>
</dbReference>
<dbReference type="InterPro" id="IPR013083">
    <property type="entry name" value="Znf_RING/FYVE/PHD"/>
</dbReference>